<dbReference type="AlphaFoldDB" id="A0A163G723"/>
<dbReference type="RefSeq" id="WP_076153587.1">
    <property type="nucleotide sequence ID" value="NZ_JBCMWP010000019.1"/>
</dbReference>
<protein>
    <submittedName>
        <fullName evidence="2">Uncharacterized protein</fullName>
    </submittedName>
</protein>
<evidence type="ECO:0000256" key="1">
    <source>
        <dbReference type="SAM" id="SignalP"/>
    </source>
</evidence>
<name>A0A163G723_9BACL</name>
<proteinExistence type="predicted"/>
<reference evidence="2" key="1">
    <citation type="journal article" date="2016" name="Genome Announc.">
        <title>Draft genomes of two strains of Paenibacillus glucanolyticus with capability to degrade lignocellulose.</title>
        <authorList>
            <person name="Mathews S.L."/>
            <person name="Pawlak J."/>
            <person name="Grunden A.M."/>
        </authorList>
    </citation>
    <scope>NUCLEOTIDE SEQUENCE [LARGE SCALE GENOMIC DNA]</scope>
    <source>
        <strain evidence="2">SLM1</strain>
    </source>
</reference>
<dbReference type="Proteomes" id="UP000076796">
    <property type="component" value="Unassembled WGS sequence"/>
</dbReference>
<feature type="signal peptide" evidence="1">
    <location>
        <begin position="1"/>
        <end position="29"/>
    </location>
</feature>
<feature type="chain" id="PRO_5039034582" evidence="1">
    <location>
        <begin position="30"/>
        <end position="153"/>
    </location>
</feature>
<comment type="caution">
    <text evidence="2">The sequence shown here is derived from an EMBL/GenBank/DDBJ whole genome shotgun (WGS) entry which is preliminary data.</text>
</comment>
<sequence>MSKKLRIRTVVCVFIVGMAIGTISSVVYAAQAFSTAKAYGPILGYRYQNQGEIQHNNGDSQVGGYAHVANPAGTGVPTGYMGAKTKLYYNGSLCASNDWYYNETSGSGTVSMRIPVGGNCGNGNYTANGSTRAYNGNGYDEFSINTTPAIRNY</sequence>
<organism evidence="2 3">
    <name type="scientific">Paenibacillus glucanolyticus</name>
    <dbReference type="NCBI Taxonomy" id="59843"/>
    <lineage>
        <taxon>Bacteria</taxon>
        <taxon>Bacillati</taxon>
        <taxon>Bacillota</taxon>
        <taxon>Bacilli</taxon>
        <taxon>Bacillales</taxon>
        <taxon>Paenibacillaceae</taxon>
        <taxon>Paenibacillus</taxon>
    </lineage>
</organism>
<dbReference type="EMBL" id="LWMH01000001">
    <property type="protein sequence ID" value="KZS44769.1"/>
    <property type="molecule type" value="Genomic_DNA"/>
</dbReference>
<dbReference type="OrthoDB" id="2656948at2"/>
<accession>A0A163G723</accession>
<evidence type="ECO:0000313" key="2">
    <source>
        <dbReference type="EMBL" id="KZS44769.1"/>
    </source>
</evidence>
<keyword evidence="1" id="KW-0732">Signal</keyword>
<evidence type="ECO:0000313" key="3">
    <source>
        <dbReference type="Proteomes" id="UP000076796"/>
    </source>
</evidence>
<keyword evidence="3" id="KW-1185">Reference proteome</keyword>
<gene>
    <name evidence="2" type="ORF">AWU65_01905</name>
</gene>